<dbReference type="GO" id="GO:0005737">
    <property type="term" value="C:cytoplasm"/>
    <property type="evidence" value="ECO:0007669"/>
    <property type="project" value="TreeGrafter"/>
</dbReference>
<evidence type="ECO:0000259" key="1">
    <source>
        <dbReference type="Pfam" id="PF01370"/>
    </source>
</evidence>
<organism evidence="2 3">
    <name type="scientific">Cylindrodendrum hubeiense</name>
    <dbReference type="NCBI Taxonomy" id="595255"/>
    <lineage>
        <taxon>Eukaryota</taxon>
        <taxon>Fungi</taxon>
        <taxon>Dikarya</taxon>
        <taxon>Ascomycota</taxon>
        <taxon>Pezizomycotina</taxon>
        <taxon>Sordariomycetes</taxon>
        <taxon>Hypocreomycetidae</taxon>
        <taxon>Hypocreales</taxon>
        <taxon>Nectriaceae</taxon>
        <taxon>Cylindrodendrum</taxon>
    </lineage>
</organism>
<dbReference type="EMBL" id="JAANBB010000037">
    <property type="protein sequence ID" value="KAF7554081.1"/>
    <property type="molecule type" value="Genomic_DNA"/>
</dbReference>
<dbReference type="Pfam" id="PF01370">
    <property type="entry name" value="Epimerase"/>
    <property type="match status" value="1"/>
</dbReference>
<dbReference type="OrthoDB" id="2735536at2759"/>
<gene>
    <name evidence="2" type="ORF">G7Z17_g3183</name>
</gene>
<dbReference type="AlphaFoldDB" id="A0A9P5LK98"/>
<protein>
    <recommendedName>
        <fullName evidence="1">NAD-dependent epimerase/dehydratase domain-containing protein</fullName>
    </recommendedName>
</protein>
<accession>A0A9P5LK98</accession>
<dbReference type="SUPFAM" id="SSF51735">
    <property type="entry name" value="NAD(P)-binding Rossmann-fold domains"/>
    <property type="match status" value="1"/>
</dbReference>
<dbReference type="GO" id="GO:0004029">
    <property type="term" value="F:aldehyde dehydrogenase (NAD+) activity"/>
    <property type="evidence" value="ECO:0007669"/>
    <property type="project" value="TreeGrafter"/>
</dbReference>
<feature type="domain" description="NAD-dependent epimerase/dehydratase" evidence="1">
    <location>
        <begin position="12"/>
        <end position="240"/>
    </location>
</feature>
<dbReference type="PANTHER" id="PTHR48079">
    <property type="entry name" value="PROTEIN YEEZ"/>
    <property type="match status" value="1"/>
</dbReference>
<evidence type="ECO:0000313" key="3">
    <source>
        <dbReference type="Proteomes" id="UP000722485"/>
    </source>
</evidence>
<dbReference type="PANTHER" id="PTHR48079:SF3">
    <property type="entry name" value="NAD-DEPENDENT EPIMERASE_DEHYDRATASE DOMAIN-CONTAINING PROTEIN"/>
    <property type="match status" value="1"/>
</dbReference>
<proteinExistence type="predicted"/>
<evidence type="ECO:0000313" key="2">
    <source>
        <dbReference type="EMBL" id="KAF7554081.1"/>
    </source>
</evidence>
<keyword evidence="3" id="KW-1185">Reference proteome</keyword>
<dbReference type="InterPro" id="IPR051783">
    <property type="entry name" value="NAD(P)-dependent_oxidoreduct"/>
</dbReference>
<dbReference type="InterPro" id="IPR001509">
    <property type="entry name" value="Epimerase_deHydtase"/>
</dbReference>
<reference evidence="2" key="1">
    <citation type="submission" date="2020-03" db="EMBL/GenBank/DDBJ databases">
        <title>Draft Genome Sequence of Cylindrodendrum hubeiense.</title>
        <authorList>
            <person name="Buettner E."/>
            <person name="Kellner H."/>
        </authorList>
    </citation>
    <scope>NUCLEOTIDE SEQUENCE</scope>
    <source>
        <strain evidence="2">IHI 201604</strain>
    </source>
</reference>
<dbReference type="Gene3D" id="3.40.50.720">
    <property type="entry name" value="NAD(P)-binding Rossmann-like Domain"/>
    <property type="match status" value="1"/>
</dbReference>
<comment type="caution">
    <text evidence="2">The sequence shown here is derived from an EMBL/GenBank/DDBJ whole genome shotgun (WGS) entry which is preliminary data.</text>
</comment>
<name>A0A9P5LK98_9HYPO</name>
<sequence>MPTRRTILVEAANGYIGSAVCRAYNRAGWKVFGLIRRPDVAPLISAAEVMPIVSTLPNLEFLEDLHRQTKTVDVVAVCSAPSDFATYFPPTLEMLQDIAKVSNKNGVRPLVLWTSGSKDYGHTQDDGDAGLAPHTEESPLNPVYFIAPRTNYSLKVLDHPHLFDAAVLRPTNVYGYSSSILGCLFDFANGAAASCDKTLRLDVSPRTIMHMLHVDDCGEAYLALGLSGDRGAVAGQSFNISAGRYETAHSVLQALAAEYQIAGGPEFVESVDGSPGSSATLRALFGYSQWCSSEKIRALTGWTDQKIPFTEEIHIYRLAYESAVECGDKDVARNRIRKAAMDSLLGDSTLLTLKVKDEQSELC</sequence>
<dbReference type="InterPro" id="IPR036291">
    <property type="entry name" value="NAD(P)-bd_dom_sf"/>
</dbReference>
<dbReference type="Proteomes" id="UP000722485">
    <property type="component" value="Unassembled WGS sequence"/>
</dbReference>